<name>A0A5P2QTU5_9RHOB</name>
<feature type="domain" description="SMODS and SLOG-associating 2TM effector" evidence="2">
    <location>
        <begin position="12"/>
        <end position="195"/>
    </location>
</feature>
<dbReference type="AlphaFoldDB" id="A0A5P2QTU5"/>
<dbReference type="RefSeq" id="WP_150350890.1">
    <property type="nucleotide sequence ID" value="NZ_CP044081.1"/>
</dbReference>
<organism evidence="3 4">
    <name type="scientific">Paracoccus yeei</name>
    <dbReference type="NCBI Taxonomy" id="147645"/>
    <lineage>
        <taxon>Bacteria</taxon>
        <taxon>Pseudomonadati</taxon>
        <taxon>Pseudomonadota</taxon>
        <taxon>Alphaproteobacteria</taxon>
        <taxon>Rhodobacterales</taxon>
        <taxon>Paracoccaceae</taxon>
        <taxon>Paracoccus</taxon>
    </lineage>
</organism>
<evidence type="ECO:0000259" key="2">
    <source>
        <dbReference type="Pfam" id="PF18160"/>
    </source>
</evidence>
<feature type="transmembrane region" description="Helical" evidence="1">
    <location>
        <begin position="69"/>
        <end position="92"/>
    </location>
</feature>
<reference evidence="3 4" key="1">
    <citation type="submission" date="2019-09" db="EMBL/GenBank/DDBJ databases">
        <title>FDA dAtabase for Regulatory Grade micrObial Sequences (FDA-ARGOS): Supporting development and validation of Infectious Disease Dx tests.</title>
        <authorList>
            <person name="Sciortino C."/>
            <person name="Tallon L."/>
            <person name="Sadzewicz L."/>
            <person name="Vavikolanu K."/>
            <person name="Mehta A."/>
            <person name="Aluvathingal J."/>
            <person name="Nadendla S."/>
            <person name="Nandy P."/>
            <person name="Geyer C."/>
            <person name="Yan Y."/>
            <person name="Sichtig H."/>
        </authorList>
    </citation>
    <scope>NUCLEOTIDE SEQUENCE [LARGE SCALE GENOMIC DNA]</scope>
    <source>
        <strain evidence="3 4">FDAARGOS_643</strain>
    </source>
</reference>
<evidence type="ECO:0000256" key="1">
    <source>
        <dbReference type="SAM" id="Phobius"/>
    </source>
</evidence>
<keyword evidence="1" id="KW-0472">Membrane</keyword>
<feature type="transmembrane region" description="Helical" evidence="1">
    <location>
        <begin position="45"/>
        <end position="63"/>
    </location>
</feature>
<dbReference type="EMBL" id="CP044081">
    <property type="protein sequence ID" value="QEU08963.1"/>
    <property type="molecule type" value="Genomic_DNA"/>
</dbReference>
<keyword evidence="1" id="KW-1133">Transmembrane helix</keyword>
<keyword evidence="1" id="KW-0812">Transmembrane</keyword>
<gene>
    <name evidence="3" type="ORF">FOB51_13710</name>
</gene>
<dbReference type="Pfam" id="PF18160">
    <property type="entry name" value="SLATT_5"/>
    <property type="match status" value="1"/>
</dbReference>
<accession>A0A5P2QTU5</accession>
<evidence type="ECO:0000313" key="3">
    <source>
        <dbReference type="EMBL" id="QEU08963.1"/>
    </source>
</evidence>
<proteinExistence type="predicted"/>
<evidence type="ECO:0000313" key="4">
    <source>
        <dbReference type="Proteomes" id="UP000324507"/>
    </source>
</evidence>
<dbReference type="NCBIfam" id="NF033631">
    <property type="entry name" value="SLATT_5"/>
    <property type="match status" value="1"/>
</dbReference>
<dbReference type="InterPro" id="IPR041115">
    <property type="entry name" value="SLATT_5"/>
</dbReference>
<dbReference type="Proteomes" id="UP000324507">
    <property type="component" value="Chromosome"/>
</dbReference>
<sequence>MSGYTKVDRLDDEKHAKLLLRMKRTKSNRFNYSKRLARKATVKSLSVNFLSLLCIFASIYLLASPPDAAGAVGVYVSILVTTASVVSLMLSVENPVSELMKRSQQAHQCARDISGLYGKFQAGAIEYKDARNDYESILNAYDDNHDECDNWKTLFENAKDFPGDADGIGWIRGWVLYLISCYSPAIYTIVCVIAILLTWRIPPLIKGYFF</sequence>
<feature type="transmembrane region" description="Helical" evidence="1">
    <location>
        <begin position="174"/>
        <end position="199"/>
    </location>
</feature>
<protein>
    <submittedName>
        <fullName evidence="3">SLATT domain-containing protein</fullName>
    </submittedName>
</protein>